<feature type="domain" description="Dyp-type peroxidase C-terminal" evidence="15">
    <location>
        <begin position="234"/>
        <end position="415"/>
    </location>
</feature>
<evidence type="ECO:0000313" key="16">
    <source>
        <dbReference type="EMBL" id="TQK76606.1"/>
    </source>
</evidence>
<keyword evidence="2 13" id="KW-0575">Peroxidase</keyword>
<evidence type="ECO:0000256" key="6">
    <source>
        <dbReference type="ARBA" id="ARBA00023002"/>
    </source>
</evidence>
<keyword evidence="8" id="KW-0456">Lyase</keyword>
<keyword evidence="3 13" id="KW-0349">Heme</keyword>
<dbReference type="NCBIfam" id="TIGR01412">
    <property type="entry name" value="tat_substr_1"/>
    <property type="match status" value="1"/>
</dbReference>
<dbReference type="InterPro" id="IPR006311">
    <property type="entry name" value="TAT_signal"/>
</dbReference>
<dbReference type="SUPFAM" id="SSF54909">
    <property type="entry name" value="Dimeric alpha+beta barrel"/>
    <property type="match status" value="1"/>
</dbReference>
<evidence type="ECO:0000256" key="5">
    <source>
        <dbReference type="ARBA" id="ARBA00022729"/>
    </source>
</evidence>
<keyword evidence="7 13" id="KW-0408">Iron</keyword>
<dbReference type="GO" id="GO:0033212">
    <property type="term" value="P:iron import into cell"/>
    <property type="evidence" value="ECO:0007669"/>
    <property type="project" value="InterPro"/>
</dbReference>
<dbReference type="GO" id="GO:0004325">
    <property type="term" value="F:ferrochelatase activity"/>
    <property type="evidence" value="ECO:0007669"/>
    <property type="project" value="UniProtKB-EC"/>
</dbReference>
<evidence type="ECO:0000256" key="3">
    <source>
        <dbReference type="ARBA" id="ARBA00022617"/>
    </source>
</evidence>
<dbReference type="PROSITE" id="PS51404">
    <property type="entry name" value="DYP_PEROXIDASE"/>
    <property type="match status" value="1"/>
</dbReference>
<accession>A0A542SPR1</accession>
<comment type="catalytic activity">
    <reaction evidence="12">
        <text>heme b + 2 H(+) = protoporphyrin IX + Fe(2+)</text>
        <dbReference type="Rhea" id="RHEA:22584"/>
        <dbReference type="ChEBI" id="CHEBI:15378"/>
        <dbReference type="ChEBI" id="CHEBI:29033"/>
        <dbReference type="ChEBI" id="CHEBI:57306"/>
        <dbReference type="ChEBI" id="CHEBI:60344"/>
        <dbReference type="EC" id="4.98.1.1"/>
    </reaction>
    <physiologicalReaction direction="left-to-right" evidence="12">
        <dbReference type="Rhea" id="RHEA:22585"/>
    </physiologicalReaction>
</comment>
<dbReference type="PROSITE" id="PS51318">
    <property type="entry name" value="TAT"/>
    <property type="match status" value="1"/>
</dbReference>
<evidence type="ECO:0000256" key="4">
    <source>
        <dbReference type="ARBA" id="ARBA00022723"/>
    </source>
</evidence>
<organism evidence="16 17">
    <name type="scientific">Rarobacter incanus</name>
    <dbReference type="NCBI Taxonomy" id="153494"/>
    <lineage>
        <taxon>Bacteria</taxon>
        <taxon>Bacillati</taxon>
        <taxon>Actinomycetota</taxon>
        <taxon>Actinomycetes</taxon>
        <taxon>Micrococcales</taxon>
        <taxon>Rarobacteraceae</taxon>
        <taxon>Rarobacter</taxon>
    </lineage>
</organism>
<sequence>MPNEPERTGKETGGVSRRGFLGLVGAGAAAAAAGGAGYGIGAARAQAASGAKTVHPFYGTHQAGITTEVQQHLYFASLDLTDSTTRDDLIELLKAWTDASARLTHGQQVTAEGAVGGGPLKPPDDTGEALGLGPAALTITFGFGPSLFTGELGKRLSIADRKPDALADLPLFAFDILEDELSGGDLCIQACAEDPQVAVHAIRNLTRLAFGKAMIRWAQLGYGKTSATSKKQATPRNLFGFKDGTANIMANETADLEAWVWTDADSQPAWFAGGTYLVVRKILMTIESWDRAQLGEQEQIIGRDKFEGAPLSGGEEFTDPDFGAVEADGAFAIPADSHVRLAHPDNNGGVRILRRGFNFVEGNNNLGQLTAGLFFIAFQKDPQQFIDVQRSLKSDALNEYIRHVGSAVFAVPPGVREGGYIGQGLFE</sequence>
<keyword evidence="17" id="KW-1185">Reference proteome</keyword>
<dbReference type="GO" id="GO:0004601">
    <property type="term" value="F:peroxidase activity"/>
    <property type="evidence" value="ECO:0007669"/>
    <property type="project" value="UniProtKB-KW"/>
</dbReference>
<gene>
    <name evidence="16" type="ORF">FB389_1290</name>
</gene>
<comment type="cofactor">
    <cofactor evidence="13">
        <name>heme b</name>
        <dbReference type="ChEBI" id="CHEBI:60344"/>
    </cofactor>
    <text evidence="13">Binds 1 heme b (iron(II)-protoporphyrin IX) group non-covalently per subunit.</text>
</comment>
<name>A0A542SPR1_9MICO</name>
<evidence type="ECO:0000256" key="7">
    <source>
        <dbReference type="ARBA" id="ARBA00023004"/>
    </source>
</evidence>
<dbReference type="GO" id="GO:0005829">
    <property type="term" value="C:cytosol"/>
    <property type="evidence" value="ECO:0007669"/>
    <property type="project" value="TreeGrafter"/>
</dbReference>
<dbReference type="InterPro" id="IPR019546">
    <property type="entry name" value="TAT_signal_bac_arc"/>
</dbReference>
<dbReference type="NCBIfam" id="TIGR01413">
    <property type="entry name" value="Dyp_perox_fam"/>
    <property type="match status" value="1"/>
</dbReference>
<evidence type="ECO:0000259" key="14">
    <source>
        <dbReference type="Pfam" id="PF04261"/>
    </source>
</evidence>
<proteinExistence type="inferred from homology"/>
<dbReference type="PANTHER" id="PTHR30521:SF4">
    <property type="entry name" value="DEFERROCHELATASE"/>
    <property type="match status" value="1"/>
</dbReference>
<protein>
    <recommendedName>
        <fullName evidence="10 13">Deferrochelatase</fullName>
        <ecNumber evidence="13">1.11.1.-</ecNumber>
    </recommendedName>
    <alternativeName>
        <fullName evidence="11 13">Peroxidase EfeB</fullName>
    </alternativeName>
</protein>
<dbReference type="EMBL" id="VFNV01000001">
    <property type="protein sequence ID" value="TQK76606.1"/>
    <property type="molecule type" value="Genomic_DNA"/>
</dbReference>
<dbReference type="Pfam" id="PF20628">
    <property type="entry name" value="Dyp_perox_C"/>
    <property type="match status" value="1"/>
</dbReference>
<dbReference type="NCBIfam" id="TIGR01409">
    <property type="entry name" value="TAT_signal_seq"/>
    <property type="match status" value="1"/>
</dbReference>
<comment type="subcellular location">
    <subcellularLocation>
        <location evidence="1">Cell envelope</location>
    </subcellularLocation>
</comment>
<dbReference type="InterPro" id="IPR011008">
    <property type="entry name" value="Dimeric_a/b-barrel"/>
</dbReference>
<evidence type="ECO:0000256" key="10">
    <source>
        <dbReference type="ARBA" id="ARBA00033771"/>
    </source>
</evidence>
<keyword evidence="6 13" id="KW-0560">Oxidoreductase</keyword>
<evidence type="ECO:0000256" key="1">
    <source>
        <dbReference type="ARBA" id="ARBA00004196"/>
    </source>
</evidence>
<evidence type="ECO:0000256" key="8">
    <source>
        <dbReference type="ARBA" id="ARBA00023239"/>
    </source>
</evidence>
<dbReference type="AlphaFoldDB" id="A0A542SPR1"/>
<dbReference type="InterPro" id="IPR048327">
    <property type="entry name" value="Dyp_perox_N"/>
</dbReference>
<comment type="similarity">
    <text evidence="9 13">Belongs to the DyP-type peroxidase family.</text>
</comment>
<comment type="function">
    <text evidence="13">Involved in the recovery of exogenous heme iron. Extracts iron from heme while preserving the protoporphyrin ring intact.</text>
</comment>
<dbReference type="GO" id="GO:0046872">
    <property type="term" value="F:metal ion binding"/>
    <property type="evidence" value="ECO:0007669"/>
    <property type="project" value="UniProtKB-KW"/>
</dbReference>
<dbReference type="OrthoDB" id="9781066at2"/>
<keyword evidence="4 13" id="KW-0479">Metal-binding</keyword>
<evidence type="ECO:0000256" key="12">
    <source>
        <dbReference type="ARBA" id="ARBA00048856"/>
    </source>
</evidence>
<dbReference type="InterPro" id="IPR006314">
    <property type="entry name" value="Dyp_peroxidase"/>
</dbReference>
<evidence type="ECO:0000256" key="13">
    <source>
        <dbReference type="RuleBase" id="RU365017"/>
    </source>
</evidence>
<dbReference type="EC" id="1.11.1.-" evidence="13"/>
<evidence type="ECO:0000313" key="17">
    <source>
        <dbReference type="Proteomes" id="UP000316181"/>
    </source>
</evidence>
<dbReference type="Proteomes" id="UP000316181">
    <property type="component" value="Unassembled WGS sequence"/>
</dbReference>
<evidence type="ECO:0000256" key="9">
    <source>
        <dbReference type="ARBA" id="ARBA00025737"/>
    </source>
</evidence>
<reference evidence="16 17" key="1">
    <citation type="submission" date="2019-06" db="EMBL/GenBank/DDBJ databases">
        <title>Sequencing the genomes of 1000 actinobacteria strains.</title>
        <authorList>
            <person name="Klenk H.-P."/>
        </authorList>
    </citation>
    <scope>NUCLEOTIDE SEQUENCE [LARGE SCALE GENOMIC DNA]</scope>
    <source>
        <strain evidence="16 17">DSM 10596</strain>
    </source>
</reference>
<dbReference type="InterPro" id="IPR048328">
    <property type="entry name" value="Dyp_perox_C"/>
</dbReference>
<comment type="caution">
    <text evidence="16">The sequence shown here is derived from an EMBL/GenBank/DDBJ whole genome shotgun (WGS) entry which is preliminary data.</text>
</comment>
<dbReference type="RefSeq" id="WP_142112001.1">
    <property type="nucleotide sequence ID" value="NZ_BAAATB010000002.1"/>
</dbReference>
<evidence type="ECO:0000256" key="11">
    <source>
        <dbReference type="ARBA" id="ARBA00033775"/>
    </source>
</evidence>
<dbReference type="GO" id="GO:0020037">
    <property type="term" value="F:heme binding"/>
    <property type="evidence" value="ECO:0007669"/>
    <property type="project" value="InterPro"/>
</dbReference>
<keyword evidence="5" id="KW-0732">Signal</keyword>
<feature type="domain" description="Dyp-type peroxidase N-terminal" evidence="14">
    <location>
        <begin position="62"/>
        <end position="222"/>
    </location>
</feature>
<dbReference type="Pfam" id="PF04261">
    <property type="entry name" value="Dyp_perox_N"/>
    <property type="match status" value="1"/>
</dbReference>
<dbReference type="PANTHER" id="PTHR30521">
    <property type="entry name" value="DEFERROCHELATASE/PEROXIDASE"/>
    <property type="match status" value="1"/>
</dbReference>
<evidence type="ECO:0000259" key="15">
    <source>
        <dbReference type="Pfam" id="PF20628"/>
    </source>
</evidence>
<evidence type="ECO:0000256" key="2">
    <source>
        <dbReference type="ARBA" id="ARBA00022559"/>
    </source>
</evidence>
<dbReference type="GO" id="GO:0030313">
    <property type="term" value="C:cell envelope"/>
    <property type="evidence" value="ECO:0007669"/>
    <property type="project" value="UniProtKB-SubCell"/>
</dbReference>
<dbReference type="InterPro" id="IPR006313">
    <property type="entry name" value="EfeB/EfeN"/>
</dbReference>